<dbReference type="InterPro" id="IPR039421">
    <property type="entry name" value="Type_1_exporter"/>
</dbReference>
<dbReference type="SUPFAM" id="SSF52540">
    <property type="entry name" value="P-loop containing nucleoside triphosphate hydrolases"/>
    <property type="match status" value="1"/>
</dbReference>
<name>A0AAV5A888_9AGAM</name>
<organism evidence="2 3">
    <name type="scientific">Clathrus columnatus</name>
    <dbReference type="NCBI Taxonomy" id="1419009"/>
    <lineage>
        <taxon>Eukaryota</taxon>
        <taxon>Fungi</taxon>
        <taxon>Dikarya</taxon>
        <taxon>Basidiomycota</taxon>
        <taxon>Agaricomycotina</taxon>
        <taxon>Agaricomycetes</taxon>
        <taxon>Phallomycetidae</taxon>
        <taxon>Phallales</taxon>
        <taxon>Clathraceae</taxon>
        <taxon>Clathrus</taxon>
    </lineage>
</organism>
<dbReference type="EMBL" id="BPWL01000004">
    <property type="protein sequence ID" value="GJJ09413.1"/>
    <property type="molecule type" value="Genomic_DNA"/>
</dbReference>
<dbReference type="GO" id="GO:0016887">
    <property type="term" value="F:ATP hydrolysis activity"/>
    <property type="evidence" value="ECO:0007669"/>
    <property type="project" value="InterPro"/>
</dbReference>
<proteinExistence type="predicted"/>
<dbReference type="Proteomes" id="UP001050691">
    <property type="component" value="Unassembled WGS sequence"/>
</dbReference>
<dbReference type="Gene3D" id="3.40.50.300">
    <property type="entry name" value="P-loop containing nucleotide triphosphate hydrolases"/>
    <property type="match status" value="1"/>
</dbReference>
<evidence type="ECO:0000313" key="3">
    <source>
        <dbReference type="Proteomes" id="UP001050691"/>
    </source>
</evidence>
<dbReference type="AlphaFoldDB" id="A0AAV5A888"/>
<reference evidence="2" key="1">
    <citation type="submission" date="2021-10" db="EMBL/GenBank/DDBJ databases">
        <title>De novo Genome Assembly of Clathrus columnatus (Basidiomycota, Fungi) Using Illumina and Nanopore Sequence Data.</title>
        <authorList>
            <person name="Ogiso-Tanaka E."/>
            <person name="Itagaki H."/>
            <person name="Hosoya T."/>
            <person name="Hosaka K."/>
        </authorList>
    </citation>
    <scope>NUCLEOTIDE SEQUENCE</scope>
    <source>
        <strain evidence="2">MO-923</strain>
    </source>
</reference>
<protein>
    <recommendedName>
        <fullName evidence="1">ABC transporter domain-containing protein</fullName>
    </recommendedName>
</protein>
<dbReference type="PANTHER" id="PTHR43394">
    <property type="entry name" value="ATP-DEPENDENT PERMEASE MDL1, MITOCHONDRIAL"/>
    <property type="match status" value="1"/>
</dbReference>
<dbReference type="GO" id="GO:0015421">
    <property type="term" value="F:ABC-type oligopeptide transporter activity"/>
    <property type="evidence" value="ECO:0007669"/>
    <property type="project" value="TreeGrafter"/>
</dbReference>
<dbReference type="InterPro" id="IPR027417">
    <property type="entry name" value="P-loop_NTPase"/>
</dbReference>
<dbReference type="PROSITE" id="PS00211">
    <property type="entry name" value="ABC_TRANSPORTER_1"/>
    <property type="match status" value="1"/>
</dbReference>
<dbReference type="GO" id="GO:0005524">
    <property type="term" value="F:ATP binding"/>
    <property type="evidence" value="ECO:0007669"/>
    <property type="project" value="InterPro"/>
</dbReference>
<feature type="domain" description="ABC transporter" evidence="1">
    <location>
        <begin position="230"/>
        <end position="490"/>
    </location>
</feature>
<dbReference type="PANTHER" id="PTHR43394:SF1">
    <property type="entry name" value="ATP-BINDING CASSETTE SUB-FAMILY B MEMBER 10, MITOCHONDRIAL"/>
    <property type="match status" value="1"/>
</dbReference>
<sequence length="490" mass="54972">MRAHYSEHILHAHSRLDVPTFNDPSVRGQLEAVTSYRASSPWSGIRMLIGILSMITQMMSQLAILITILRDKPDSVLLAGLSFAIPVISQLSTTPGSKGGAWAATCRSLDFLRLQGFKMLVNDEKYRKELVAGDLQNYILLEFHLAQENLGENGDLNFYEAQQELQKRRDMFSILPFLVSSLGELPTVVFTMGAVQSPQSIPVSLASLTLIRQAVDSFSGPLLTFISQSLTISDAFISIRRLHELINIPNQLKTGTEAYPEDQSNLNRFGISVEFMRSTILKLLNRLYDPTEGTILIDGRDIRSLRLNDLRSCISVLFQDYTHFPLSIKENIGIGDPQHAHDIQKIHKAANLGGALDMVEALPEGFDTFLYRPVKDYYSGIPDQTKQLFGRQVDIKRVKRKVGKTHQTELSGGQMQKVALSRTFMRSLPEDTKVGLLLFDEPSASLDPSAEYDLFERLRKLRGNKTMVFSSHRFGNLTRSADLVSVIRVL</sequence>
<gene>
    <name evidence="2" type="ORF">Clacol_003635</name>
</gene>
<dbReference type="InterPro" id="IPR003439">
    <property type="entry name" value="ABC_transporter-like_ATP-bd"/>
</dbReference>
<keyword evidence="3" id="KW-1185">Reference proteome</keyword>
<dbReference type="Pfam" id="PF00005">
    <property type="entry name" value="ABC_tran"/>
    <property type="match status" value="1"/>
</dbReference>
<dbReference type="InterPro" id="IPR017871">
    <property type="entry name" value="ABC_transporter-like_CS"/>
</dbReference>
<accession>A0AAV5A888</accession>
<evidence type="ECO:0000259" key="1">
    <source>
        <dbReference type="PROSITE" id="PS50893"/>
    </source>
</evidence>
<dbReference type="PROSITE" id="PS50893">
    <property type="entry name" value="ABC_TRANSPORTER_2"/>
    <property type="match status" value="1"/>
</dbReference>
<comment type="caution">
    <text evidence="2">The sequence shown here is derived from an EMBL/GenBank/DDBJ whole genome shotgun (WGS) entry which is preliminary data.</text>
</comment>
<evidence type="ECO:0000313" key="2">
    <source>
        <dbReference type="EMBL" id="GJJ09413.1"/>
    </source>
</evidence>